<evidence type="ECO:0000313" key="4">
    <source>
        <dbReference type="Proteomes" id="UP000307768"/>
    </source>
</evidence>
<dbReference type="InterPro" id="IPR032109">
    <property type="entry name" value="Big_3_5"/>
</dbReference>
<evidence type="ECO:0000259" key="1">
    <source>
        <dbReference type="Pfam" id="PF16640"/>
    </source>
</evidence>
<feature type="domain" description="Bacterial Ig-like" evidence="1">
    <location>
        <begin position="796"/>
        <end position="871"/>
    </location>
</feature>
<evidence type="ECO:0008006" key="5">
    <source>
        <dbReference type="Google" id="ProtNLM"/>
    </source>
</evidence>
<comment type="caution">
    <text evidence="3">The sequence shown here is derived from an EMBL/GenBank/DDBJ whole genome shotgun (WGS) entry which is preliminary data.</text>
</comment>
<dbReference type="Proteomes" id="UP000307768">
    <property type="component" value="Unassembled WGS sequence"/>
</dbReference>
<feature type="domain" description="DUF6801" evidence="2">
    <location>
        <begin position="525"/>
        <end position="676"/>
    </location>
</feature>
<organism evidence="3 4">
    <name type="scientific">Mumia zhuanghuii</name>
    <dbReference type="NCBI Taxonomy" id="2585211"/>
    <lineage>
        <taxon>Bacteria</taxon>
        <taxon>Bacillati</taxon>
        <taxon>Actinomycetota</taxon>
        <taxon>Actinomycetes</taxon>
        <taxon>Propionibacteriales</taxon>
        <taxon>Nocardioidaceae</taxon>
        <taxon>Mumia</taxon>
    </lineage>
</organism>
<dbReference type="Gene3D" id="2.60.40.3440">
    <property type="match status" value="2"/>
</dbReference>
<evidence type="ECO:0000259" key="2">
    <source>
        <dbReference type="Pfam" id="PF20611"/>
    </source>
</evidence>
<feature type="domain" description="Bacterial Ig-like" evidence="1">
    <location>
        <begin position="695"/>
        <end position="776"/>
    </location>
</feature>
<evidence type="ECO:0000313" key="3">
    <source>
        <dbReference type="EMBL" id="KAA1418360.1"/>
    </source>
</evidence>
<accession>A0A5Q6RK78</accession>
<dbReference type="Pfam" id="PF17963">
    <property type="entry name" value="Big_9"/>
    <property type="match status" value="2"/>
</dbReference>
<dbReference type="AlphaFoldDB" id="A0A5Q6RK78"/>
<dbReference type="GO" id="GO:0005975">
    <property type="term" value="P:carbohydrate metabolic process"/>
    <property type="evidence" value="ECO:0007669"/>
    <property type="project" value="UniProtKB-ARBA"/>
</dbReference>
<dbReference type="Pfam" id="PF20611">
    <property type="entry name" value="DUF6801"/>
    <property type="match status" value="1"/>
</dbReference>
<proteinExistence type="predicted"/>
<dbReference type="Gene3D" id="2.60.40.10">
    <property type="entry name" value="Immunoglobulins"/>
    <property type="match status" value="2"/>
</dbReference>
<sequence>MALVAGVAAVIGGGTSATAVPVKKTITYSCTVTAGETALGTHDIALDTRIDLPDRYPGSPMGLTGFFDITVPSALRAKLVDEVKATAIAHPTLRVTTFRTPLYLNDATLAGGGAAQLTLNNPAAVPTDADTPWVLPFTFTTVNGTIPLGSQGGWGITFPQAFTLAPKAVTAAGEVATSWACTGPAADADRRIGPAELLNRPPVAQGLTVETGKDTPVALPLVASDPDAHTLKYTVTWPDHGSLAGRAPNFTYTPDAGYSGPDGFDYTVSDGLASTKATVKISVADGPVGPPVAEDVALGDLPRGVREVALPVTGGQGKLTYAFSTNDVSVVDRTAKVRSAGALGDRSVTYTVTDAEGRVSNEATITYSVLTAPPEIEGEALVTSKDVPLDIWPWVTDADIGGVPWQTAGEARYKVSYTDGAHGTVSRWFTSSNPEHPMMSAFPEINHKATYSPDPGFVGTDTFDVTVTDLEGGTTTRTFTIDVVDPGAAKRGVLEDVRYRCEPTFRDEDGSVNVGFSDMAGYVVGGDMAFRVDVRADVPQTLVAGSQFRPADTEIDLLMPRQFVRVLSINGQTSVGGSSVSDAVFDLSATGEQLRIPLQGLKATDVPVTWPYASDFLTIPVKGSLPPIAVPQSGTVKVSMPETFVINSHLEPGLMGIIQDVELLCTAQPGTNRLIGTSTVVQPGDAASTVKATIARSTYGQPAVASVTATTGGKAATGAVEIRSGAKVLAKGTLAGGKATVRIPAKALTPGTRRLTVAYAGGRGVKPSQTTVTAVVAKASSRVSAKVVTKKVVAKKTRAKLVVTVRTPAGVPATGKVKVTLGGKTVGTAVIRSGKASVSLKKLPKGTKRLTVRYAGSSTVAGDATTVKVKVRAR</sequence>
<dbReference type="Pfam" id="PF16640">
    <property type="entry name" value="Big_3_5"/>
    <property type="match status" value="2"/>
</dbReference>
<dbReference type="InterPro" id="IPR046542">
    <property type="entry name" value="DUF6801"/>
</dbReference>
<protein>
    <recommendedName>
        <fullName evidence="5">Ig-like domain repeat protein</fullName>
    </recommendedName>
</protein>
<dbReference type="InterPro" id="IPR013783">
    <property type="entry name" value="Ig-like_fold"/>
</dbReference>
<dbReference type="RefSeq" id="WP_149771657.1">
    <property type="nucleotide sequence ID" value="NZ_VDFQ02000007.1"/>
</dbReference>
<dbReference type="EMBL" id="VDFQ02000007">
    <property type="protein sequence ID" value="KAA1418360.1"/>
    <property type="molecule type" value="Genomic_DNA"/>
</dbReference>
<reference evidence="3 4" key="1">
    <citation type="submission" date="2019-09" db="EMBL/GenBank/DDBJ databases">
        <title>Mumia zhuanghuii sp. nov. isolated from the intestinal contents of plateau pika (Ochotona curzoniae) in the Qinghai-Tibet plateau of China.</title>
        <authorList>
            <person name="Tian Z."/>
        </authorList>
    </citation>
    <scope>NUCLEOTIDE SEQUENCE [LARGE SCALE GENOMIC DNA]</scope>
    <source>
        <strain evidence="4">350</strain>
    </source>
</reference>
<gene>
    <name evidence="3" type="ORF">FE697_021305</name>
</gene>
<dbReference type="OrthoDB" id="9758957at2"/>
<name>A0A5Q6RK78_9ACTN</name>